<dbReference type="EMBL" id="JAHRIO010020472">
    <property type="protein sequence ID" value="MEQ2164649.1"/>
    <property type="molecule type" value="Genomic_DNA"/>
</dbReference>
<organism evidence="9 10">
    <name type="scientific">Goodea atripinnis</name>
    <dbReference type="NCBI Taxonomy" id="208336"/>
    <lineage>
        <taxon>Eukaryota</taxon>
        <taxon>Metazoa</taxon>
        <taxon>Chordata</taxon>
        <taxon>Craniata</taxon>
        <taxon>Vertebrata</taxon>
        <taxon>Euteleostomi</taxon>
        <taxon>Actinopterygii</taxon>
        <taxon>Neopterygii</taxon>
        <taxon>Teleostei</taxon>
        <taxon>Neoteleostei</taxon>
        <taxon>Acanthomorphata</taxon>
        <taxon>Ovalentaria</taxon>
        <taxon>Atherinomorphae</taxon>
        <taxon>Cyprinodontiformes</taxon>
        <taxon>Goodeidae</taxon>
        <taxon>Goodea</taxon>
    </lineage>
</organism>
<evidence type="ECO:0000256" key="6">
    <source>
        <dbReference type="ARBA" id="ARBA00023132"/>
    </source>
</evidence>
<keyword evidence="5 8" id="KW-0811">Translocation</keyword>
<comment type="caution">
    <text evidence="9">The sequence shown here is derived from an EMBL/GenBank/DDBJ whole genome shotgun (WGS) entry which is preliminary data.</text>
</comment>
<keyword evidence="8" id="KW-0472">Membrane</keyword>
<comment type="similarity">
    <text evidence="1 8">Belongs to the nucleoporin Nup84/Nup107 family.</text>
</comment>
<proteinExistence type="inferred from homology"/>
<feature type="non-terminal residue" evidence="9">
    <location>
        <position position="1"/>
    </location>
</feature>
<sequence length="143" mass="16500">RVQLALEEDMMIDMVVPSESEKVVVDKLFQRDAVIRQSQLVVDWLESIAKDQIEDFSDNIEYYAKNVCWENTLHALKMRSKSVPDFHIPLVTELVRLVSAERTCPLRPLLACNGCICLCRTQMLLCGSSAPWRIWTEKMTHDC</sequence>
<evidence type="ECO:0000256" key="7">
    <source>
        <dbReference type="ARBA" id="ARBA00023242"/>
    </source>
</evidence>
<dbReference type="PANTHER" id="PTHR13003">
    <property type="entry name" value="NUP107-RELATED"/>
    <property type="match status" value="1"/>
</dbReference>
<keyword evidence="2 8" id="KW-0813">Transport</keyword>
<evidence type="ECO:0000256" key="5">
    <source>
        <dbReference type="ARBA" id="ARBA00023010"/>
    </source>
</evidence>
<evidence type="ECO:0000256" key="2">
    <source>
        <dbReference type="ARBA" id="ARBA00022448"/>
    </source>
</evidence>
<dbReference type="PANTHER" id="PTHR13003:SF2">
    <property type="entry name" value="NUCLEAR PORE COMPLEX PROTEIN NUP107"/>
    <property type="match status" value="1"/>
</dbReference>
<comment type="subcellular location">
    <subcellularLocation>
        <location evidence="8">Nucleus</location>
        <location evidence="8">Nuclear pore complex</location>
    </subcellularLocation>
    <subcellularLocation>
        <location evidence="8">Nucleus membrane</location>
    </subcellularLocation>
</comment>
<evidence type="ECO:0000256" key="8">
    <source>
        <dbReference type="RuleBase" id="RU365072"/>
    </source>
</evidence>
<dbReference type="Proteomes" id="UP001476798">
    <property type="component" value="Unassembled WGS sequence"/>
</dbReference>
<evidence type="ECO:0000256" key="4">
    <source>
        <dbReference type="ARBA" id="ARBA00022927"/>
    </source>
</evidence>
<dbReference type="InterPro" id="IPR007252">
    <property type="entry name" value="Nup84/Nup107"/>
</dbReference>
<protein>
    <recommendedName>
        <fullName evidence="8">Nuclear pore complex protein</fullName>
    </recommendedName>
</protein>
<accession>A0ABV0MZS9</accession>
<comment type="function">
    <text evidence="8">Functions as a component of the nuclear pore complex (NPC).</text>
</comment>
<evidence type="ECO:0000256" key="3">
    <source>
        <dbReference type="ARBA" id="ARBA00022816"/>
    </source>
</evidence>
<name>A0ABV0MZS9_9TELE</name>
<keyword evidence="10" id="KW-1185">Reference proteome</keyword>
<keyword evidence="6 8" id="KW-0906">Nuclear pore complex</keyword>
<evidence type="ECO:0000313" key="10">
    <source>
        <dbReference type="Proteomes" id="UP001476798"/>
    </source>
</evidence>
<keyword evidence="4" id="KW-0653">Protein transport</keyword>
<gene>
    <name evidence="9" type="ORF">GOODEAATRI_008860</name>
</gene>
<reference evidence="9 10" key="1">
    <citation type="submission" date="2021-06" db="EMBL/GenBank/DDBJ databases">
        <authorList>
            <person name="Palmer J.M."/>
        </authorList>
    </citation>
    <scope>NUCLEOTIDE SEQUENCE [LARGE SCALE GENOMIC DNA]</scope>
    <source>
        <strain evidence="9 10">GA_2019</strain>
        <tissue evidence="9">Muscle</tissue>
    </source>
</reference>
<evidence type="ECO:0000256" key="1">
    <source>
        <dbReference type="ARBA" id="ARBA00009510"/>
    </source>
</evidence>
<evidence type="ECO:0000313" key="9">
    <source>
        <dbReference type="EMBL" id="MEQ2164649.1"/>
    </source>
</evidence>
<keyword evidence="7 8" id="KW-0539">Nucleus</keyword>
<keyword evidence="3" id="KW-0509">mRNA transport</keyword>
<comment type="subunit">
    <text evidence="8">Part of the nuclear pore complex (NPC).</text>
</comment>
<dbReference type="Pfam" id="PF04121">
    <property type="entry name" value="Nup84_Nup100"/>
    <property type="match status" value="1"/>
</dbReference>